<reference evidence="1 2" key="1">
    <citation type="journal article" date="2010" name="J. Bacteriol.">
        <title>Genome sequence of the milbemycin-producing bacterium Streptomyces bingchenggensis.</title>
        <authorList>
            <person name="Wang X.J."/>
            <person name="Yan Y.J."/>
            <person name="Zhang B."/>
            <person name="An J."/>
            <person name="Wang J.J."/>
            <person name="Tian J."/>
            <person name="Jiang L."/>
            <person name="Chen Y.H."/>
            <person name="Huang S.X."/>
            <person name="Yin M."/>
            <person name="Zhang J."/>
            <person name="Gao A.L."/>
            <person name="Liu C.X."/>
            <person name="Zhu Z.X."/>
            <person name="Xiang W.S."/>
        </authorList>
    </citation>
    <scope>NUCLEOTIDE SEQUENCE [LARGE SCALE GENOMIC DNA]</scope>
    <source>
        <strain evidence="1 2">BCW-1</strain>
    </source>
</reference>
<keyword evidence="2" id="KW-1185">Reference proteome</keyword>
<proteinExistence type="predicted"/>
<dbReference type="AlphaFoldDB" id="D7BWW6"/>
<dbReference type="KEGG" id="sbh:SBI_02390"/>
<dbReference type="RefSeq" id="WP_014174989.1">
    <property type="nucleotide sequence ID" value="NC_016582.1"/>
</dbReference>
<name>D7BWW6_STRBB</name>
<organism evidence="1 2">
    <name type="scientific">Streptomyces bingchenggensis (strain BCW-1)</name>
    <dbReference type="NCBI Taxonomy" id="749414"/>
    <lineage>
        <taxon>Bacteria</taxon>
        <taxon>Bacillati</taxon>
        <taxon>Actinomycetota</taxon>
        <taxon>Actinomycetes</taxon>
        <taxon>Kitasatosporales</taxon>
        <taxon>Streptomycetaceae</taxon>
        <taxon>Streptomyces</taxon>
    </lineage>
</organism>
<dbReference type="EMBL" id="CP002047">
    <property type="protein sequence ID" value="ADI05511.1"/>
    <property type="molecule type" value="Genomic_DNA"/>
</dbReference>
<sequence>MTDRDLLGGRYRLLRKIGLGGMGVVYEALDSTLDRRVAVAADWPICSRSPVTTSRRAKC</sequence>
<dbReference type="HOGENOM" id="CLU_2958642_0_0_11"/>
<dbReference type="PATRIC" id="fig|749414.3.peg.2475"/>
<dbReference type="Gene3D" id="3.30.200.20">
    <property type="entry name" value="Phosphorylase Kinase, domain 1"/>
    <property type="match status" value="1"/>
</dbReference>
<evidence type="ECO:0000313" key="2">
    <source>
        <dbReference type="Proteomes" id="UP000000377"/>
    </source>
</evidence>
<evidence type="ECO:0000313" key="1">
    <source>
        <dbReference type="EMBL" id="ADI05511.1"/>
    </source>
</evidence>
<gene>
    <name evidence="1" type="ordered locus">SBI_02390</name>
</gene>
<accession>D7BWW6</accession>
<dbReference type="Proteomes" id="UP000000377">
    <property type="component" value="Chromosome"/>
</dbReference>
<dbReference type="SUPFAM" id="SSF56112">
    <property type="entry name" value="Protein kinase-like (PK-like)"/>
    <property type="match status" value="1"/>
</dbReference>
<protein>
    <recommendedName>
        <fullName evidence="3">Serine/threonine protein kinase</fullName>
    </recommendedName>
</protein>
<dbReference type="STRING" id="749414.SBI_02390"/>
<evidence type="ECO:0008006" key="3">
    <source>
        <dbReference type="Google" id="ProtNLM"/>
    </source>
</evidence>
<dbReference type="InterPro" id="IPR011009">
    <property type="entry name" value="Kinase-like_dom_sf"/>
</dbReference>